<dbReference type="NCBIfam" id="TIGR02179">
    <property type="entry name" value="PorD_KorD"/>
    <property type="match status" value="1"/>
</dbReference>
<evidence type="ECO:0000256" key="4">
    <source>
        <dbReference type="ARBA" id="ARBA00022737"/>
    </source>
</evidence>
<gene>
    <name evidence="8" type="ORF">ENU74_00250</name>
</gene>
<dbReference type="PANTHER" id="PTHR43724:SF1">
    <property type="entry name" value="PYRUVATE SYNTHASE SUBUNIT PORD"/>
    <property type="match status" value="1"/>
</dbReference>
<organism evidence="8">
    <name type="scientific">candidate division WOR-3 bacterium</name>
    <dbReference type="NCBI Taxonomy" id="2052148"/>
    <lineage>
        <taxon>Bacteria</taxon>
        <taxon>Bacteria division WOR-3</taxon>
    </lineage>
</organism>
<dbReference type="GO" id="GO:0051539">
    <property type="term" value="F:4 iron, 4 sulfur cluster binding"/>
    <property type="evidence" value="ECO:0007669"/>
    <property type="project" value="UniProtKB-KW"/>
</dbReference>
<keyword evidence="5" id="KW-0408">Iron</keyword>
<keyword evidence="2" id="KW-0004">4Fe-4S</keyword>
<dbReference type="InterPro" id="IPR017900">
    <property type="entry name" value="4Fe4S_Fe_S_CS"/>
</dbReference>
<feature type="domain" description="4Fe-4S ferredoxin-type" evidence="7">
    <location>
        <begin position="41"/>
        <end position="70"/>
    </location>
</feature>
<dbReference type="Pfam" id="PF14697">
    <property type="entry name" value="Fer4_21"/>
    <property type="match status" value="1"/>
</dbReference>
<dbReference type="GO" id="GO:0046872">
    <property type="term" value="F:metal ion binding"/>
    <property type="evidence" value="ECO:0007669"/>
    <property type="project" value="UniProtKB-KW"/>
</dbReference>
<keyword evidence="4" id="KW-0677">Repeat</keyword>
<dbReference type="PROSITE" id="PS51379">
    <property type="entry name" value="4FE4S_FER_2"/>
    <property type="match status" value="2"/>
</dbReference>
<dbReference type="GO" id="GO:0016625">
    <property type="term" value="F:oxidoreductase activity, acting on the aldehyde or oxo group of donors, iron-sulfur protein as acceptor"/>
    <property type="evidence" value="ECO:0007669"/>
    <property type="project" value="InterPro"/>
</dbReference>
<dbReference type="AlphaFoldDB" id="A0A7V3ZTW9"/>
<dbReference type="PANTHER" id="PTHR43724">
    <property type="entry name" value="PYRUVATE SYNTHASE SUBUNIT PORD"/>
    <property type="match status" value="1"/>
</dbReference>
<evidence type="ECO:0000256" key="1">
    <source>
        <dbReference type="ARBA" id="ARBA00001966"/>
    </source>
</evidence>
<comment type="cofactor">
    <cofactor evidence="1">
        <name>[4Fe-4S] cluster</name>
        <dbReference type="ChEBI" id="CHEBI:49883"/>
    </cofactor>
</comment>
<protein>
    <submittedName>
        <fullName evidence="8">4Fe-4S dicluster domain-containing protein</fullName>
    </submittedName>
</protein>
<evidence type="ECO:0000259" key="7">
    <source>
        <dbReference type="PROSITE" id="PS51379"/>
    </source>
</evidence>
<comment type="caution">
    <text evidence="8">The sequence shown here is derived from an EMBL/GenBank/DDBJ whole genome shotgun (WGS) entry which is preliminary data.</text>
</comment>
<keyword evidence="6" id="KW-0411">Iron-sulfur</keyword>
<dbReference type="PROSITE" id="PS00198">
    <property type="entry name" value="4FE4S_FER_1"/>
    <property type="match status" value="1"/>
</dbReference>
<evidence type="ECO:0000313" key="8">
    <source>
        <dbReference type="EMBL" id="HGK63023.1"/>
    </source>
</evidence>
<dbReference type="EMBL" id="DTDR01000008">
    <property type="protein sequence ID" value="HGK63023.1"/>
    <property type="molecule type" value="Genomic_DNA"/>
</dbReference>
<accession>A0A7V3ZTW9</accession>
<dbReference type="InterPro" id="IPR017896">
    <property type="entry name" value="4Fe4S_Fe-S-bd"/>
</dbReference>
<evidence type="ECO:0000256" key="3">
    <source>
        <dbReference type="ARBA" id="ARBA00022723"/>
    </source>
</evidence>
<feature type="domain" description="4Fe-4S ferredoxin-type" evidence="7">
    <location>
        <begin position="71"/>
        <end position="102"/>
    </location>
</feature>
<evidence type="ECO:0000256" key="5">
    <source>
        <dbReference type="ARBA" id="ARBA00023004"/>
    </source>
</evidence>
<evidence type="ECO:0000256" key="6">
    <source>
        <dbReference type="ARBA" id="ARBA00023014"/>
    </source>
</evidence>
<keyword evidence="3" id="KW-0479">Metal-binding</keyword>
<name>A0A7V3ZTW9_UNCW3</name>
<dbReference type="InterPro" id="IPR011898">
    <property type="entry name" value="PorD_KorD"/>
</dbReference>
<reference evidence="8" key="1">
    <citation type="journal article" date="2020" name="mSystems">
        <title>Genome- and Community-Level Interaction Insights into Carbon Utilization and Element Cycling Functions of Hydrothermarchaeota in Hydrothermal Sediment.</title>
        <authorList>
            <person name="Zhou Z."/>
            <person name="Liu Y."/>
            <person name="Xu W."/>
            <person name="Pan J."/>
            <person name="Luo Z.H."/>
            <person name="Li M."/>
        </authorList>
    </citation>
    <scope>NUCLEOTIDE SEQUENCE [LARGE SCALE GENOMIC DNA]</scope>
    <source>
        <strain evidence="8">SpSt-697</strain>
    </source>
</reference>
<dbReference type="SUPFAM" id="SSF54862">
    <property type="entry name" value="4Fe-4S ferredoxins"/>
    <property type="match status" value="1"/>
</dbReference>
<sequence>MTDKENKKECAIVSWQELQCGALVKDLKRIKENKTGAWRSMRPVFYKEKCINCYRCWMFCPDSAIKIENDKVVGIDYDYCKGCGICAQECPKKVQAIVMVKEEK</sequence>
<evidence type="ECO:0000256" key="2">
    <source>
        <dbReference type="ARBA" id="ARBA00022485"/>
    </source>
</evidence>
<dbReference type="Gene3D" id="3.30.70.20">
    <property type="match status" value="1"/>
</dbReference>
<proteinExistence type="predicted"/>